<dbReference type="InterPro" id="IPR046665">
    <property type="entry name" value="DUF6774"/>
</dbReference>
<evidence type="ECO:0000313" key="3">
    <source>
        <dbReference type="EMBL" id="SHO43430.1"/>
    </source>
</evidence>
<proteinExistence type="predicted"/>
<feature type="region of interest" description="Disordered" evidence="1">
    <location>
        <begin position="57"/>
        <end position="104"/>
    </location>
</feature>
<feature type="compositionally biased region" description="Low complexity" evidence="1">
    <location>
        <begin position="91"/>
        <end position="104"/>
    </location>
</feature>
<sequence length="104" mass="10730">MKNNRCKMSSCELVTFVTAIACSIANTCSSDEVSLLAAVFAQLGDTLATISVREELLEGDEDTSGSENGSKEEDTTSCDGQSDNSSDNSTGKSGADSSDSSADK</sequence>
<dbReference type="EMBL" id="FRFD01000003">
    <property type="protein sequence ID" value="SHO43430.1"/>
    <property type="molecule type" value="Genomic_DNA"/>
</dbReference>
<dbReference type="Pfam" id="PF20564">
    <property type="entry name" value="DUF6774"/>
    <property type="match status" value="1"/>
</dbReference>
<reference evidence="3 4" key="1">
    <citation type="submission" date="2016-12" db="EMBL/GenBank/DDBJ databases">
        <authorList>
            <person name="Song W.-J."/>
            <person name="Kurnit D.M."/>
        </authorList>
    </citation>
    <scope>NUCLEOTIDE SEQUENCE [LARGE SCALE GENOMIC DNA]</scope>
    <source>
        <strain evidence="3 4">DSM 12503</strain>
    </source>
</reference>
<feature type="compositionally biased region" description="Polar residues" evidence="1">
    <location>
        <begin position="77"/>
        <end position="90"/>
    </location>
</feature>
<name>A0A1M7XX40_9FIRM</name>
<evidence type="ECO:0000256" key="1">
    <source>
        <dbReference type="SAM" id="MobiDB-lite"/>
    </source>
</evidence>
<evidence type="ECO:0000259" key="2">
    <source>
        <dbReference type="Pfam" id="PF20564"/>
    </source>
</evidence>
<keyword evidence="4" id="KW-1185">Reference proteome</keyword>
<organism evidence="3 4">
    <name type="scientific">Anaerocolumna xylanovorans DSM 12503</name>
    <dbReference type="NCBI Taxonomy" id="1121345"/>
    <lineage>
        <taxon>Bacteria</taxon>
        <taxon>Bacillati</taxon>
        <taxon>Bacillota</taxon>
        <taxon>Clostridia</taxon>
        <taxon>Lachnospirales</taxon>
        <taxon>Lachnospiraceae</taxon>
        <taxon>Anaerocolumna</taxon>
    </lineage>
</organism>
<dbReference type="Proteomes" id="UP000184612">
    <property type="component" value="Unassembled WGS sequence"/>
</dbReference>
<accession>A0A1M7XX40</accession>
<protein>
    <recommendedName>
        <fullName evidence="2">DUF6774 domain-containing protein</fullName>
    </recommendedName>
</protein>
<dbReference type="AlphaFoldDB" id="A0A1M7XX40"/>
<gene>
    <name evidence="3" type="ORF">SAMN02745217_00242</name>
</gene>
<evidence type="ECO:0000313" key="4">
    <source>
        <dbReference type="Proteomes" id="UP000184612"/>
    </source>
</evidence>
<dbReference type="RefSeq" id="WP_073586989.1">
    <property type="nucleotide sequence ID" value="NZ_FRFD01000003.1"/>
</dbReference>
<dbReference type="OrthoDB" id="1734535at2"/>
<feature type="domain" description="DUF6774" evidence="2">
    <location>
        <begin position="30"/>
        <end position="56"/>
    </location>
</feature>